<dbReference type="EMBL" id="CP068176">
    <property type="protein sequence ID" value="QQT86536.1"/>
    <property type="molecule type" value="Genomic_DNA"/>
</dbReference>
<dbReference type="EMBL" id="CP089044">
    <property type="protein sequence ID" value="UYF74785.1"/>
    <property type="molecule type" value="Genomic_DNA"/>
</dbReference>
<dbReference type="Proteomes" id="UP000263596">
    <property type="component" value="Unassembled WGS sequence"/>
</dbReference>
<gene>
    <name evidence="1" type="ORF">DHW29_06860</name>
    <name evidence="2" type="ORF">I6I53_01610</name>
    <name evidence="4" type="ORF">LSO58_13245</name>
    <name evidence="3" type="ORF">LSO60_03730</name>
</gene>
<name>A0A3D2SMJ1_9GAMM</name>
<dbReference type="RefSeq" id="WP_004990919.1">
    <property type="nucleotide sequence ID" value="NZ_AP018824.1"/>
</dbReference>
<dbReference type="AlphaFoldDB" id="A0A3D2SMJ1"/>
<evidence type="ECO:0000313" key="3">
    <source>
        <dbReference type="EMBL" id="UYF72396.1"/>
    </source>
</evidence>
<dbReference type="Proteomes" id="UP000595320">
    <property type="component" value="Chromosome"/>
</dbReference>
<evidence type="ECO:0000313" key="6">
    <source>
        <dbReference type="Proteomes" id="UP000595320"/>
    </source>
</evidence>
<protein>
    <submittedName>
        <fullName evidence="1">Uncharacterized protein</fullName>
    </submittedName>
</protein>
<reference evidence="1 5" key="1">
    <citation type="journal article" date="2018" name="Nat. Biotechnol.">
        <title>A standardized bacterial taxonomy based on genome phylogeny substantially revises the tree of life.</title>
        <authorList>
            <person name="Parks D.H."/>
            <person name="Chuvochina M."/>
            <person name="Waite D.W."/>
            <person name="Rinke C."/>
            <person name="Skarshewski A."/>
            <person name="Chaumeil P.A."/>
            <person name="Hugenholtz P."/>
        </authorList>
    </citation>
    <scope>NUCLEOTIDE SEQUENCE [LARGE SCALE GENOMIC DNA]</scope>
    <source>
        <strain evidence="1">UBA9669</strain>
    </source>
</reference>
<evidence type="ECO:0000313" key="2">
    <source>
        <dbReference type="EMBL" id="QQT86536.1"/>
    </source>
</evidence>
<evidence type="ECO:0000313" key="4">
    <source>
        <dbReference type="EMBL" id="UYF74785.1"/>
    </source>
</evidence>
<evidence type="ECO:0000313" key="1">
    <source>
        <dbReference type="EMBL" id="HCK29924.1"/>
    </source>
</evidence>
<accession>A0A3D2SMJ1</accession>
<organism evidence="1 5">
    <name type="scientific">Acinetobacter ursingii</name>
    <dbReference type="NCBI Taxonomy" id="108980"/>
    <lineage>
        <taxon>Bacteria</taxon>
        <taxon>Pseudomonadati</taxon>
        <taxon>Pseudomonadota</taxon>
        <taxon>Gammaproteobacteria</taxon>
        <taxon>Moraxellales</taxon>
        <taxon>Moraxellaceae</taxon>
        <taxon>Acinetobacter</taxon>
    </lineage>
</organism>
<dbReference type="Proteomes" id="UP001164081">
    <property type="component" value="Chromosome"/>
</dbReference>
<dbReference type="EMBL" id="CP089051">
    <property type="protein sequence ID" value="UYF72396.1"/>
    <property type="molecule type" value="Genomic_DNA"/>
</dbReference>
<dbReference type="Proteomes" id="UP001164064">
    <property type="component" value="Chromosome"/>
</dbReference>
<sequence>MFRNRNTDEVLNQIYDFIKERPNFSKKAQCEKIIDFFREIHEENDVAFEYEKPHRIIGNFGFPLIVSIHDAPDYNDKQRFIDWVLARI</sequence>
<reference evidence="3" key="3">
    <citation type="journal article" date="2022" name="J Glob Antimicrob Resist">
        <title>Comparative analysis of IMP-4- and OXA-58-containing plasmids of three carbapenemase-producing Acinetobacter ursingii strains in the Netherlands.</title>
        <authorList>
            <person name="Hendrickx A.P.A."/>
            <person name="Schade R.P."/>
            <person name="Landman F."/>
            <person name="Bosch T."/>
            <person name="Schouls L.M."/>
            <person name="van Dijk K."/>
        </authorList>
    </citation>
    <scope>NUCLEOTIDE SEQUENCE</scope>
    <source>
        <strain evidence="3">RIVM_C010559</strain>
        <strain evidence="4">RIVM_C010761</strain>
    </source>
</reference>
<reference evidence="2 6" key="2">
    <citation type="submission" date="2021-01" db="EMBL/GenBank/DDBJ databases">
        <title>FDA dAtabase for Regulatory Grade micrObial Sequences (FDA-ARGOS): Supporting development and validation of Infectious Disease Dx tests.</title>
        <authorList>
            <person name="Sproer C."/>
            <person name="Gronow S."/>
            <person name="Severitt S."/>
            <person name="Schroder I."/>
            <person name="Tallon L."/>
            <person name="Sadzewicz L."/>
            <person name="Zhao X."/>
            <person name="Boylan J."/>
            <person name="Ott S."/>
            <person name="Bowen H."/>
            <person name="Vavikolanu K."/>
            <person name="Mehta A."/>
            <person name="Aluvathingal J."/>
            <person name="Nadendla S."/>
            <person name="Lowell S."/>
            <person name="Myers T."/>
            <person name="Yan Y."/>
            <person name="Sichtig H."/>
        </authorList>
    </citation>
    <scope>NUCLEOTIDE SEQUENCE [LARGE SCALE GENOMIC DNA]</scope>
    <source>
        <strain evidence="2 6">FDAARGOS_1096</strain>
    </source>
</reference>
<dbReference type="EMBL" id="DPVE01000125">
    <property type="protein sequence ID" value="HCK29924.1"/>
    <property type="molecule type" value="Genomic_DNA"/>
</dbReference>
<dbReference type="GeneID" id="66211584"/>
<proteinExistence type="predicted"/>
<evidence type="ECO:0000313" key="5">
    <source>
        <dbReference type="Proteomes" id="UP000263596"/>
    </source>
</evidence>